<evidence type="ECO:0000256" key="1">
    <source>
        <dbReference type="ARBA" id="ARBA00004370"/>
    </source>
</evidence>
<keyword evidence="3" id="KW-0472">Membrane</keyword>
<dbReference type="EMBL" id="CACTIH010002020">
    <property type="protein sequence ID" value="CAA2971640.1"/>
    <property type="molecule type" value="Genomic_DNA"/>
</dbReference>
<keyword evidence="4" id="KW-0418">Kinase</keyword>
<evidence type="ECO:0000256" key="3">
    <source>
        <dbReference type="ARBA" id="ARBA00023136"/>
    </source>
</evidence>
<comment type="subcellular location">
    <subcellularLocation>
        <location evidence="1">Membrane</location>
    </subcellularLocation>
</comment>
<organism evidence="4 5">
    <name type="scientific">Olea europaea subsp. europaea</name>
    <dbReference type="NCBI Taxonomy" id="158383"/>
    <lineage>
        <taxon>Eukaryota</taxon>
        <taxon>Viridiplantae</taxon>
        <taxon>Streptophyta</taxon>
        <taxon>Embryophyta</taxon>
        <taxon>Tracheophyta</taxon>
        <taxon>Spermatophyta</taxon>
        <taxon>Magnoliopsida</taxon>
        <taxon>eudicotyledons</taxon>
        <taxon>Gunneridae</taxon>
        <taxon>Pentapetalae</taxon>
        <taxon>asterids</taxon>
        <taxon>lamiids</taxon>
        <taxon>Lamiales</taxon>
        <taxon>Oleaceae</taxon>
        <taxon>Oleeae</taxon>
        <taxon>Olea</taxon>
    </lineage>
</organism>
<keyword evidence="4" id="KW-0808">Transferase</keyword>
<dbReference type="SUPFAM" id="SSF56112">
    <property type="entry name" value="Protein kinase-like (PK-like)"/>
    <property type="match status" value="1"/>
</dbReference>
<proteinExistence type="predicted"/>
<keyword evidence="2" id="KW-0723">Serine/threonine-protein kinase</keyword>
<dbReference type="AlphaFoldDB" id="A0A8S0R0D4"/>
<comment type="caution">
    <text evidence="4">The sequence shown here is derived from an EMBL/GenBank/DDBJ whole genome shotgun (WGS) entry which is preliminary data.</text>
</comment>
<dbReference type="OrthoDB" id="4062651at2759"/>
<dbReference type="Proteomes" id="UP000594638">
    <property type="component" value="Unassembled WGS sequence"/>
</dbReference>
<evidence type="ECO:0000313" key="4">
    <source>
        <dbReference type="EMBL" id="CAA2971640.1"/>
    </source>
</evidence>
<dbReference type="PANTHER" id="PTHR47985">
    <property type="entry name" value="OS07G0668900 PROTEIN"/>
    <property type="match status" value="1"/>
</dbReference>
<dbReference type="Gramene" id="OE9A024023T1">
    <property type="protein sequence ID" value="OE9A024023C1"/>
    <property type="gene ID" value="OE9A024023"/>
</dbReference>
<reference evidence="4 5" key="1">
    <citation type="submission" date="2019-12" db="EMBL/GenBank/DDBJ databases">
        <authorList>
            <person name="Alioto T."/>
            <person name="Alioto T."/>
            <person name="Gomez Garrido J."/>
        </authorList>
    </citation>
    <scope>NUCLEOTIDE SEQUENCE [LARGE SCALE GENOMIC DNA]</scope>
</reference>
<accession>A0A8S0R0D4</accession>
<evidence type="ECO:0000256" key="2">
    <source>
        <dbReference type="ARBA" id="ARBA00022527"/>
    </source>
</evidence>
<gene>
    <name evidence="4" type="ORF">OLEA9_A024023</name>
</gene>
<evidence type="ECO:0000313" key="5">
    <source>
        <dbReference type="Proteomes" id="UP000594638"/>
    </source>
</evidence>
<sequence length="185" mass="20877">MSYIALHLKGVDYKEKEGDFENIQVATDRGLQVFTFKKLQSATGGFGKSNVIGHGAFGLENMEKKNLKWRWIFWVVCGRHICSRLLATVQKATISFWFMSSWQLVVCRNILYPISDSNKIPLKLDWGSRLRVALEAVKGLAYALTGLLTIKSDVHNYGVVLLELLAGRVPVTMKRPQEESVVMSL</sequence>
<name>A0A8S0R0D4_OLEEU</name>
<protein>
    <submittedName>
        <fullName evidence="4">Protein kinase APK1B, chloroplastic</fullName>
    </submittedName>
</protein>
<dbReference type="PANTHER" id="PTHR47985:SF24">
    <property type="entry name" value="PROTEIN KINASE SUPERFAMILY PROTEIN"/>
    <property type="match status" value="1"/>
</dbReference>
<dbReference type="InterPro" id="IPR011009">
    <property type="entry name" value="Kinase-like_dom_sf"/>
</dbReference>
<dbReference type="GO" id="GO:0016020">
    <property type="term" value="C:membrane"/>
    <property type="evidence" value="ECO:0007669"/>
    <property type="project" value="UniProtKB-SubCell"/>
</dbReference>
<keyword evidence="5" id="KW-1185">Reference proteome</keyword>
<dbReference type="GO" id="GO:0004674">
    <property type="term" value="F:protein serine/threonine kinase activity"/>
    <property type="evidence" value="ECO:0007669"/>
    <property type="project" value="UniProtKB-KW"/>
</dbReference>